<feature type="domain" description="PBS-linker" evidence="9">
    <location>
        <begin position="1"/>
        <end position="178"/>
    </location>
</feature>
<accession>A0A6H1TW53</accession>
<evidence type="ECO:0000256" key="6">
    <source>
        <dbReference type="ARBA" id="ARBA00023136"/>
    </source>
</evidence>
<dbReference type="PANTHER" id="PTHR34011">
    <property type="entry name" value="PHYCOBILISOME 32.1 KDA LINKER POLYPEPTIDE, PHYCOCYANIN-ASSOCIATED, ROD 2-RELATED"/>
    <property type="match status" value="1"/>
</dbReference>
<dbReference type="PROSITE" id="PS51441">
    <property type="entry name" value="CPCD_LIKE"/>
    <property type="match status" value="1"/>
</dbReference>
<dbReference type="AlphaFoldDB" id="A0A6H1TW53"/>
<keyword evidence="6" id="KW-0472">Membrane</keyword>
<evidence type="ECO:0000256" key="2">
    <source>
        <dbReference type="ARBA" id="ARBA00022531"/>
    </source>
</evidence>
<evidence type="ECO:0000259" key="9">
    <source>
        <dbReference type="PROSITE" id="PS51445"/>
    </source>
</evidence>
<evidence type="ECO:0000256" key="5">
    <source>
        <dbReference type="ARBA" id="ARBA00023078"/>
    </source>
</evidence>
<dbReference type="Proteomes" id="UP000500857">
    <property type="component" value="Chromosome"/>
</dbReference>
<name>A0A6H1TW53_9CYAN</name>
<dbReference type="PROSITE" id="PS51445">
    <property type="entry name" value="PBS_LINKER"/>
    <property type="match status" value="1"/>
</dbReference>
<dbReference type="InterPro" id="IPR038255">
    <property type="entry name" value="PBS_linker_sf"/>
</dbReference>
<reference evidence="10 11" key="1">
    <citation type="submission" date="2020-04" db="EMBL/GenBank/DDBJ databases">
        <authorList>
            <person name="Basu S."/>
            <person name="Maruthanayagam V."/>
            <person name="Chakraborty S."/>
            <person name="Pramanik A."/>
            <person name="Mukherjee J."/>
            <person name="Brink B."/>
        </authorList>
    </citation>
    <scope>NUCLEOTIDE SEQUENCE [LARGE SCALE GENOMIC DNA]</scope>
    <source>
        <strain evidence="10 11">AP17</strain>
    </source>
</reference>
<dbReference type="RefSeq" id="WP_168568979.1">
    <property type="nucleotide sequence ID" value="NZ_CP051167.1"/>
</dbReference>
<dbReference type="InterPro" id="IPR016470">
    <property type="entry name" value="Phycobilisome"/>
</dbReference>
<evidence type="ECO:0000256" key="4">
    <source>
        <dbReference type="ARBA" id="ARBA00022738"/>
    </source>
</evidence>
<dbReference type="KEGG" id="oxy:HCG48_09705"/>
<evidence type="ECO:0000313" key="11">
    <source>
        <dbReference type="Proteomes" id="UP000500857"/>
    </source>
</evidence>
<dbReference type="PANTHER" id="PTHR34011:SF6">
    <property type="entry name" value="PHYCOBILIPROTEIN APCE"/>
    <property type="match status" value="1"/>
</dbReference>
<evidence type="ECO:0000256" key="7">
    <source>
        <dbReference type="PROSITE-ProRule" id="PRU00775"/>
    </source>
</evidence>
<keyword evidence="2" id="KW-0602">Photosynthesis</keyword>
<keyword evidence="3" id="KW-0042">Antenna complex</keyword>
<evidence type="ECO:0000256" key="3">
    <source>
        <dbReference type="ARBA" id="ARBA00022549"/>
    </source>
</evidence>
<dbReference type="InterPro" id="IPR001297">
    <property type="entry name" value="PBS_linker_dom"/>
</dbReference>
<dbReference type="Pfam" id="PF01383">
    <property type="entry name" value="CpcD"/>
    <property type="match status" value="1"/>
</dbReference>
<comment type="subcellular location">
    <subcellularLocation>
        <location evidence="1">Cellular thylakoid membrane</location>
        <topology evidence="1">Peripheral membrane protein</topology>
        <orientation evidence="1">Cytoplasmic side</orientation>
    </subcellularLocation>
</comment>
<dbReference type="Gene3D" id="1.10.3130.20">
    <property type="entry name" value="Phycobilisome linker domain"/>
    <property type="match status" value="1"/>
</dbReference>
<proteinExistence type="inferred from homology"/>
<sequence length="278" mass="31736">MSTLVESRLGLDSIVGSRVELRPNYTEDELQLVFRTAYQQVFGRQGVYASSEFTSLESLLRNGKINVRQFIRALAKSDFYKECFFHSNYHVRFIELNYKHLLGRSPYDQSEIQHHLDLYDAKGYDADIDAYIDSPEYDQAFGDNVVPYYRDIQSHPGMKIVGYPRLFELYRGAGNSDNAQVGGKSSRVQKKVALNLSNSIRMPSSAQSDRVDYAPSRTFRGTVLQEGGVYRIEVLVGAGTGPRVRRSKRAYTVPYDRFSSTYQEIHRRGGKIINIEPV</sequence>
<keyword evidence="5" id="KW-0793">Thylakoid</keyword>
<keyword evidence="4 7" id="KW-0605">Phycobilisome</keyword>
<organism evidence="10 11">
    <name type="scientific">Oxynema aestuarii AP17</name>
    <dbReference type="NCBI Taxonomy" id="2064643"/>
    <lineage>
        <taxon>Bacteria</taxon>
        <taxon>Bacillati</taxon>
        <taxon>Cyanobacteriota</taxon>
        <taxon>Cyanophyceae</taxon>
        <taxon>Oscillatoriophycideae</taxon>
        <taxon>Oscillatoriales</taxon>
        <taxon>Oscillatoriaceae</taxon>
        <taxon>Oxynema</taxon>
        <taxon>Oxynema aestuarii</taxon>
    </lineage>
</organism>
<dbReference type="GO" id="GO:0031676">
    <property type="term" value="C:plasma membrane-derived thylakoid membrane"/>
    <property type="evidence" value="ECO:0007669"/>
    <property type="project" value="UniProtKB-SubCell"/>
</dbReference>
<feature type="domain" description="CpcD-like" evidence="8">
    <location>
        <begin position="227"/>
        <end position="278"/>
    </location>
</feature>
<dbReference type="GO" id="GO:0030089">
    <property type="term" value="C:phycobilisome"/>
    <property type="evidence" value="ECO:0007669"/>
    <property type="project" value="UniProtKB-UniRule"/>
</dbReference>
<protein>
    <submittedName>
        <fullName evidence="10">Photosystem I reaction center subunit XII</fullName>
    </submittedName>
</protein>
<evidence type="ECO:0000256" key="1">
    <source>
        <dbReference type="ARBA" id="ARBA00004445"/>
    </source>
</evidence>
<gene>
    <name evidence="10" type="ORF">HCG48_09705</name>
</gene>
<dbReference type="GO" id="GO:0015979">
    <property type="term" value="P:photosynthesis"/>
    <property type="evidence" value="ECO:0007669"/>
    <property type="project" value="UniProtKB-KW"/>
</dbReference>
<keyword evidence="11" id="KW-1185">Reference proteome</keyword>
<evidence type="ECO:0000313" key="10">
    <source>
        <dbReference type="EMBL" id="QIZ70824.1"/>
    </source>
</evidence>
<evidence type="ECO:0000259" key="8">
    <source>
        <dbReference type="PROSITE" id="PS51441"/>
    </source>
</evidence>
<dbReference type="SMART" id="SM01094">
    <property type="entry name" value="CpcD"/>
    <property type="match status" value="1"/>
</dbReference>
<dbReference type="Pfam" id="PF00427">
    <property type="entry name" value="PBS_linker_poly"/>
    <property type="match status" value="1"/>
</dbReference>
<dbReference type="PIRSF" id="PIRSF005898">
    <property type="entry name" value="Phycobilisome_CpeC/CpcI"/>
    <property type="match status" value="1"/>
</dbReference>
<dbReference type="InterPro" id="IPR008213">
    <property type="entry name" value="CpcD-like_dom"/>
</dbReference>
<comment type="similarity">
    <text evidence="7">Belongs to the phycobilisome linker protein family.</text>
</comment>
<dbReference type="EMBL" id="CP051167">
    <property type="protein sequence ID" value="QIZ70824.1"/>
    <property type="molecule type" value="Genomic_DNA"/>
</dbReference>